<gene>
    <name evidence="6" type="ORF">BleG1_0547</name>
</gene>
<dbReference type="GO" id="GO:0030313">
    <property type="term" value="C:cell envelope"/>
    <property type="evidence" value="ECO:0007669"/>
    <property type="project" value="UniProtKB-SubCell"/>
</dbReference>
<organism evidence="6 7">
    <name type="scientific">Shouchella lehensis G1</name>
    <dbReference type="NCBI Taxonomy" id="1246626"/>
    <lineage>
        <taxon>Bacteria</taxon>
        <taxon>Bacillati</taxon>
        <taxon>Bacillota</taxon>
        <taxon>Bacilli</taxon>
        <taxon>Bacillales</taxon>
        <taxon>Bacillaceae</taxon>
        <taxon>Shouchella</taxon>
    </lineage>
</organism>
<keyword evidence="7" id="KW-1185">Reference proteome</keyword>
<keyword evidence="4 5" id="KW-0732">Signal</keyword>
<dbReference type="InterPro" id="IPR006059">
    <property type="entry name" value="SBP"/>
</dbReference>
<dbReference type="Proteomes" id="UP000027142">
    <property type="component" value="Chromosome"/>
</dbReference>
<dbReference type="STRING" id="1246626.BleG1_0547"/>
<dbReference type="PATRIC" id="fig|1246626.3.peg.539"/>
<dbReference type="KEGG" id="ble:BleG1_0547"/>
<evidence type="ECO:0000256" key="4">
    <source>
        <dbReference type="ARBA" id="ARBA00022729"/>
    </source>
</evidence>
<feature type="chain" id="PRO_5039559473" evidence="5">
    <location>
        <begin position="24"/>
        <end position="421"/>
    </location>
</feature>
<protein>
    <submittedName>
        <fullName evidence="6">ABC transporter substrate-binding protein</fullName>
    </submittedName>
</protein>
<feature type="signal peptide" evidence="5">
    <location>
        <begin position="1"/>
        <end position="23"/>
    </location>
</feature>
<dbReference type="PANTHER" id="PTHR43649:SF31">
    <property type="entry name" value="SN-GLYCEROL-3-PHOSPHATE-BINDING PERIPLASMIC PROTEIN UGPB"/>
    <property type="match status" value="1"/>
</dbReference>
<accession>A0A060LT54</accession>
<dbReference type="AlphaFoldDB" id="A0A060LT54"/>
<proteinExistence type="inferred from homology"/>
<keyword evidence="3" id="KW-0813">Transport</keyword>
<dbReference type="OrthoDB" id="9782846at2"/>
<evidence type="ECO:0000313" key="7">
    <source>
        <dbReference type="Proteomes" id="UP000027142"/>
    </source>
</evidence>
<sequence>MKRWGISAGFLLVVAGCSSSGGSATNDGEEQIELTFSTWGNENHIAVYEELLEAYYVDHPNVNVTIQTTPFPDYQQNMTVLAAGQELPDIGWAAERMVPQFIENNILADIGVLRQDESFNFNDILPGTITQYEVDDALYGVPFSSPPHIIYYNKTLFEEKGLDTPQELESRGDWTWEAFEEAAAVIAEDEGVYGANFFRAWETWENLLAHTRAEGGDLFNEETTEFTWNSDAGISTLAMLDRMMFEDRSHPRAGDQVAFEAGNVGMFFDVYSYVSTARGIDAFEWDIAPVPLGSAGRAPILGQAGYVMFEGTEHPEEALDLIRYFASETGMEATSTYFAPPRASVLESDAFIEQPGNPPRESMESTILNLSEEARVLPIHPEWQNIDNHILQGFDRLFGQTAEPADILEQMEANINPLVQE</sequence>
<dbReference type="eggNOG" id="COG1653">
    <property type="taxonomic scope" value="Bacteria"/>
</dbReference>
<evidence type="ECO:0000256" key="1">
    <source>
        <dbReference type="ARBA" id="ARBA00004196"/>
    </source>
</evidence>
<evidence type="ECO:0000313" key="6">
    <source>
        <dbReference type="EMBL" id="AIC93155.1"/>
    </source>
</evidence>
<dbReference type="EMBL" id="CP003923">
    <property type="protein sequence ID" value="AIC93155.1"/>
    <property type="molecule type" value="Genomic_DNA"/>
</dbReference>
<reference evidence="6 7" key="1">
    <citation type="journal article" date="2014" name="Gene">
        <title>A comparative genomic analysis of the alkalitolerant soil bacterium Bacillus lehensis G1.</title>
        <authorList>
            <person name="Noor Y.M."/>
            <person name="Samsulrizal N.H."/>
            <person name="Jema'on N.A."/>
            <person name="Low K.O."/>
            <person name="Ramli A.N."/>
            <person name="Alias N.I."/>
            <person name="Damis S.I."/>
            <person name="Fuzi S.F."/>
            <person name="Isa M.N."/>
            <person name="Murad A.M."/>
            <person name="Raih M.F."/>
            <person name="Bakar F.D."/>
            <person name="Najimudin N."/>
            <person name="Mahadi N.M."/>
            <person name="Illias R.M."/>
        </authorList>
    </citation>
    <scope>NUCLEOTIDE SEQUENCE [LARGE SCALE GENOMIC DNA]</scope>
    <source>
        <strain evidence="6 7">G1</strain>
    </source>
</reference>
<dbReference type="Pfam" id="PF01547">
    <property type="entry name" value="SBP_bac_1"/>
    <property type="match status" value="1"/>
</dbReference>
<dbReference type="InterPro" id="IPR050490">
    <property type="entry name" value="Bact_solute-bd_prot1"/>
</dbReference>
<dbReference type="CDD" id="cd13585">
    <property type="entry name" value="PBP2_TMBP_like"/>
    <property type="match status" value="1"/>
</dbReference>
<dbReference type="Gene3D" id="3.40.190.10">
    <property type="entry name" value="Periplasmic binding protein-like II"/>
    <property type="match status" value="1"/>
</dbReference>
<name>A0A060LT54_9BACI</name>
<dbReference type="PROSITE" id="PS51257">
    <property type="entry name" value="PROKAR_LIPOPROTEIN"/>
    <property type="match status" value="1"/>
</dbReference>
<comment type="similarity">
    <text evidence="2">Belongs to the bacterial solute-binding protein 1 family.</text>
</comment>
<dbReference type="PANTHER" id="PTHR43649">
    <property type="entry name" value="ARABINOSE-BINDING PROTEIN-RELATED"/>
    <property type="match status" value="1"/>
</dbReference>
<dbReference type="HOGENOM" id="CLU_031285_10_5_9"/>
<evidence type="ECO:0000256" key="5">
    <source>
        <dbReference type="SAM" id="SignalP"/>
    </source>
</evidence>
<evidence type="ECO:0000256" key="3">
    <source>
        <dbReference type="ARBA" id="ARBA00022448"/>
    </source>
</evidence>
<comment type="subcellular location">
    <subcellularLocation>
        <location evidence="1">Cell envelope</location>
    </subcellularLocation>
</comment>
<evidence type="ECO:0000256" key="2">
    <source>
        <dbReference type="ARBA" id="ARBA00008520"/>
    </source>
</evidence>
<dbReference type="SUPFAM" id="SSF53850">
    <property type="entry name" value="Periplasmic binding protein-like II"/>
    <property type="match status" value="1"/>
</dbReference>
<dbReference type="RefSeq" id="WP_038476838.1">
    <property type="nucleotide sequence ID" value="NZ_CP003923.1"/>
</dbReference>